<sequence>MVLFGWLGLGVGSVVACRTFSRIFNEWNWANPLFHKRELLALDFSKLYFLTWCACIV</sequence>
<dbReference type="EMBL" id="GBRH01231915">
    <property type="protein sequence ID" value="JAD65980.1"/>
    <property type="molecule type" value="Transcribed_RNA"/>
</dbReference>
<organism evidence="1">
    <name type="scientific">Arundo donax</name>
    <name type="common">Giant reed</name>
    <name type="synonym">Donax arundinaceus</name>
    <dbReference type="NCBI Taxonomy" id="35708"/>
    <lineage>
        <taxon>Eukaryota</taxon>
        <taxon>Viridiplantae</taxon>
        <taxon>Streptophyta</taxon>
        <taxon>Embryophyta</taxon>
        <taxon>Tracheophyta</taxon>
        <taxon>Spermatophyta</taxon>
        <taxon>Magnoliopsida</taxon>
        <taxon>Liliopsida</taxon>
        <taxon>Poales</taxon>
        <taxon>Poaceae</taxon>
        <taxon>PACMAD clade</taxon>
        <taxon>Arundinoideae</taxon>
        <taxon>Arundineae</taxon>
        <taxon>Arundo</taxon>
    </lineage>
</organism>
<accession>A0A0A9BXT2</accession>
<protein>
    <submittedName>
        <fullName evidence="1">Uncharacterized protein</fullName>
    </submittedName>
</protein>
<evidence type="ECO:0000313" key="1">
    <source>
        <dbReference type="EMBL" id="JAD65980.1"/>
    </source>
</evidence>
<reference evidence="1" key="1">
    <citation type="submission" date="2014-09" db="EMBL/GenBank/DDBJ databases">
        <authorList>
            <person name="Magalhaes I.L.F."/>
            <person name="Oliveira U."/>
            <person name="Santos F.R."/>
            <person name="Vidigal T.H.D.A."/>
            <person name="Brescovit A.D."/>
            <person name="Santos A.J."/>
        </authorList>
    </citation>
    <scope>NUCLEOTIDE SEQUENCE</scope>
    <source>
        <tissue evidence="1">Shoot tissue taken approximately 20 cm above the soil surface</tissue>
    </source>
</reference>
<name>A0A0A9BXT2_ARUDO</name>
<dbReference type="AlphaFoldDB" id="A0A0A9BXT2"/>
<proteinExistence type="predicted"/>
<reference evidence="1" key="2">
    <citation type="journal article" date="2015" name="Data Brief">
        <title>Shoot transcriptome of the giant reed, Arundo donax.</title>
        <authorList>
            <person name="Barrero R.A."/>
            <person name="Guerrero F.D."/>
            <person name="Moolhuijzen P."/>
            <person name="Goolsby J.A."/>
            <person name="Tidwell J."/>
            <person name="Bellgard S.E."/>
            <person name="Bellgard M.I."/>
        </authorList>
    </citation>
    <scope>NUCLEOTIDE SEQUENCE</scope>
    <source>
        <tissue evidence="1">Shoot tissue taken approximately 20 cm above the soil surface</tissue>
    </source>
</reference>